<organism evidence="1 2">
    <name type="scientific">Scleroderma citrinum Foug A</name>
    <dbReference type="NCBI Taxonomy" id="1036808"/>
    <lineage>
        <taxon>Eukaryota</taxon>
        <taxon>Fungi</taxon>
        <taxon>Dikarya</taxon>
        <taxon>Basidiomycota</taxon>
        <taxon>Agaricomycotina</taxon>
        <taxon>Agaricomycetes</taxon>
        <taxon>Agaricomycetidae</taxon>
        <taxon>Boletales</taxon>
        <taxon>Sclerodermatineae</taxon>
        <taxon>Sclerodermataceae</taxon>
        <taxon>Scleroderma</taxon>
    </lineage>
</organism>
<name>A0A0C3E8F6_9AGAM</name>
<accession>A0A0C3E8F6</accession>
<dbReference type="Proteomes" id="UP000053989">
    <property type="component" value="Unassembled WGS sequence"/>
</dbReference>
<evidence type="ECO:0000313" key="2">
    <source>
        <dbReference type="Proteomes" id="UP000053989"/>
    </source>
</evidence>
<gene>
    <name evidence="1" type="ORF">SCLCIDRAFT_1213164</name>
</gene>
<protein>
    <submittedName>
        <fullName evidence="1">Uncharacterized protein</fullName>
    </submittedName>
</protein>
<sequence>MDIQWHPLLDGSRYAYGAARAFLAPLVASPPWLASFYILKEADDQIGLVTGLIQTSSMLQLNRHTVSRAMYLKCRVGL</sequence>
<reference evidence="2" key="2">
    <citation type="submission" date="2015-01" db="EMBL/GenBank/DDBJ databases">
        <title>Evolutionary Origins and Diversification of the Mycorrhizal Mutualists.</title>
        <authorList>
            <consortium name="DOE Joint Genome Institute"/>
            <consortium name="Mycorrhizal Genomics Consortium"/>
            <person name="Kohler A."/>
            <person name="Kuo A."/>
            <person name="Nagy L.G."/>
            <person name="Floudas D."/>
            <person name="Copeland A."/>
            <person name="Barry K.W."/>
            <person name="Cichocki N."/>
            <person name="Veneault-Fourrey C."/>
            <person name="LaButti K."/>
            <person name="Lindquist E.A."/>
            <person name="Lipzen A."/>
            <person name="Lundell T."/>
            <person name="Morin E."/>
            <person name="Murat C."/>
            <person name="Riley R."/>
            <person name="Ohm R."/>
            <person name="Sun H."/>
            <person name="Tunlid A."/>
            <person name="Henrissat B."/>
            <person name="Grigoriev I.V."/>
            <person name="Hibbett D.S."/>
            <person name="Martin F."/>
        </authorList>
    </citation>
    <scope>NUCLEOTIDE SEQUENCE [LARGE SCALE GENOMIC DNA]</scope>
    <source>
        <strain evidence="2">Foug A</strain>
    </source>
</reference>
<dbReference type="EMBL" id="KN822027">
    <property type="protein sequence ID" value="KIM64659.1"/>
    <property type="molecule type" value="Genomic_DNA"/>
</dbReference>
<dbReference type="HOGENOM" id="CLU_2623422_0_0_1"/>
<evidence type="ECO:0000313" key="1">
    <source>
        <dbReference type="EMBL" id="KIM64659.1"/>
    </source>
</evidence>
<dbReference type="AlphaFoldDB" id="A0A0C3E8F6"/>
<reference evidence="1 2" key="1">
    <citation type="submission" date="2014-04" db="EMBL/GenBank/DDBJ databases">
        <authorList>
            <consortium name="DOE Joint Genome Institute"/>
            <person name="Kuo A."/>
            <person name="Kohler A."/>
            <person name="Nagy L.G."/>
            <person name="Floudas D."/>
            <person name="Copeland A."/>
            <person name="Barry K.W."/>
            <person name="Cichocki N."/>
            <person name="Veneault-Fourrey C."/>
            <person name="LaButti K."/>
            <person name="Lindquist E.A."/>
            <person name="Lipzen A."/>
            <person name="Lundell T."/>
            <person name="Morin E."/>
            <person name="Murat C."/>
            <person name="Sun H."/>
            <person name="Tunlid A."/>
            <person name="Henrissat B."/>
            <person name="Grigoriev I.V."/>
            <person name="Hibbett D.S."/>
            <person name="Martin F."/>
            <person name="Nordberg H.P."/>
            <person name="Cantor M.N."/>
            <person name="Hua S.X."/>
        </authorList>
    </citation>
    <scope>NUCLEOTIDE SEQUENCE [LARGE SCALE GENOMIC DNA]</scope>
    <source>
        <strain evidence="1 2">Foug A</strain>
    </source>
</reference>
<keyword evidence="2" id="KW-1185">Reference proteome</keyword>
<proteinExistence type="predicted"/>
<dbReference type="InParanoid" id="A0A0C3E8F6"/>